<dbReference type="AlphaFoldDB" id="A0A1S2LXQ8"/>
<dbReference type="Pfam" id="PF00672">
    <property type="entry name" value="HAMP"/>
    <property type="match status" value="1"/>
</dbReference>
<dbReference type="Proteomes" id="UP000180175">
    <property type="component" value="Chromosome"/>
</dbReference>
<reference evidence="12 13" key="2">
    <citation type="journal article" date="2017" name="Genome Announc.">
        <title>Draft Genome Sequences of Four Alkaliphilic Bacteria Belonging to the Anaerobacillus Genus.</title>
        <authorList>
            <person name="Bassil N.M."/>
            <person name="Lloyd J.R."/>
        </authorList>
    </citation>
    <scope>NUCLEOTIDE SEQUENCE [LARGE SCALE GENOMIC DNA]</scope>
    <source>
        <strain evidence="12 13">NB2006</strain>
    </source>
</reference>
<keyword evidence="2" id="KW-1003">Cell membrane</keyword>
<keyword evidence="8" id="KW-1133">Transmembrane helix</keyword>
<comment type="similarity">
    <text evidence="5">Belongs to the methyl-accepting chemotaxis (MCP) protein family.</text>
</comment>
<keyword evidence="13" id="KW-1185">Reference proteome</keyword>
<evidence type="ECO:0000256" key="5">
    <source>
        <dbReference type="ARBA" id="ARBA00029447"/>
    </source>
</evidence>
<keyword evidence="7" id="KW-0175">Coiled coil</keyword>
<reference evidence="12" key="4">
    <citation type="submission" date="2020-10" db="EMBL/GenBank/DDBJ databases">
        <authorList>
            <person name="Bassil N.M."/>
            <person name="Lloyd J.R."/>
        </authorList>
    </citation>
    <scope>NUCLEOTIDE SEQUENCE</scope>
    <source>
        <strain evidence="12">NB2006</strain>
    </source>
</reference>
<dbReference type="GO" id="GO:0007165">
    <property type="term" value="P:signal transduction"/>
    <property type="evidence" value="ECO:0007669"/>
    <property type="project" value="UniProtKB-KW"/>
</dbReference>
<keyword evidence="4 6" id="KW-0807">Transducer</keyword>
<protein>
    <submittedName>
        <fullName evidence="12">HAMP domain-containing protein</fullName>
    </submittedName>
</protein>
<dbReference type="EMBL" id="LQXD01000096">
    <property type="protein sequence ID" value="OIJ16983.1"/>
    <property type="molecule type" value="Genomic_DNA"/>
</dbReference>
<evidence type="ECO:0000259" key="10">
    <source>
        <dbReference type="PROSITE" id="PS50885"/>
    </source>
</evidence>
<evidence type="ECO:0000259" key="9">
    <source>
        <dbReference type="PROSITE" id="PS50111"/>
    </source>
</evidence>
<evidence type="ECO:0000256" key="6">
    <source>
        <dbReference type="PROSITE-ProRule" id="PRU00284"/>
    </source>
</evidence>
<feature type="domain" description="HAMP" evidence="10">
    <location>
        <begin position="191"/>
        <end position="244"/>
    </location>
</feature>
<evidence type="ECO:0000256" key="3">
    <source>
        <dbReference type="ARBA" id="ARBA00023136"/>
    </source>
</evidence>
<dbReference type="CDD" id="cd06225">
    <property type="entry name" value="HAMP"/>
    <property type="match status" value="1"/>
</dbReference>
<feature type="transmembrane region" description="Helical" evidence="8">
    <location>
        <begin position="7"/>
        <end position="30"/>
    </location>
</feature>
<feature type="coiled-coil region" evidence="7">
    <location>
        <begin position="285"/>
        <end position="316"/>
    </location>
</feature>
<gene>
    <name evidence="12" type="ORF">AWH56_005790</name>
    <name evidence="11" type="ORF">AWH56_10825</name>
</gene>
<proteinExistence type="inferred from homology"/>
<evidence type="ECO:0000313" key="11">
    <source>
        <dbReference type="EMBL" id="OIJ16983.1"/>
    </source>
</evidence>
<evidence type="ECO:0000256" key="8">
    <source>
        <dbReference type="SAM" id="Phobius"/>
    </source>
</evidence>
<name>A0A1S2LXQ8_9BACI</name>
<dbReference type="Gene3D" id="6.10.340.10">
    <property type="match status" value="1"/>
</dbReference>
<dbReference type="Pfam" id="PF00015">
    <property type="entry name" value="MCPsignal"/>
    <property type="match status" value="1"/>
</dbReference>
<dbReference type="PROSITE" id="PS50885">
    <property type="entry name" value="HAMP"/>
    <property type="match status" value="1"/>
</dbReference>
<evidence type="ECO:0000256" key="4">
    <source>
        <dbReference type="ARBA" id="ARBA00023224"/>
    </source>
</evidence>
<sequence length="549" mass="59667">MNLKRKLLVNSLTGLTLALIMVAFIVISMLSIQSANKDYVNVVISVQRLEGAVSSSRLLLNNYAYNMTNQNGEAVIQSFTAIEELIQTLEETLVTENNKQLLATIKLKLETLETAAIQAVSNGDTSEAQRQSIRTLGISNDIYVLNHRTTEYYQYLVDQTEIQIRSVIISTLIGSLILILVTAVVAQIITKSITAPIRRLSENAEKVAAGDLTIDLTEIRGNDEIANLNRSFSSMFTNLKSVIGSLSTVTKNVENFTRDIQQETSQLTEVNVQVTTSTEELAAGAQSISEDLSEAVDAVEAMNKEFEKNLEESKASASNSRDVLEHVTKGMTVITNQHKLVKENVAATTDIQNSVEAFTTYASEIQTMAEIVSSIADQTNLLALNAAIEAARAGEAGKGFSVVASEVRKLAEQSSNATSQIFKTVEKITEGINNTKGAMTKGMEIVNEQSESIEVTMEVFKSIEGMVAAISAQMNNLVLAITQSQSRSGKVLTSIESISSVTEETAAGSEEISASTAEQLRSFTIVEEKIITLRGMADELNESMKQFKI</sequence>
<reference evidence="12 13" key="3">
    <citation type="journal article" date="2019" name="Int. J. Syst. Evol. Microbiol.">
        <title>Anaerobacillus isosaccharinicus sp. nov., an alkaliphilic bacterium which degrades isosaccharinic acid.</title>
        <authorList>
            <person name="Bassil N.M."/>
            <person name="Lloyd J.R."/>
        </authorList>
    </citation>
    <scope>NUCLEOTIDE SEQUENCE [LARGE SCALE GENOMIC DNA]</scope>
    <source>
        <strain evidence="12 13">NB2006</strain>
    </source>
</reference>
<dbReference type="InterPro" id="IPR004089">
    <property type="entry name" value="MCPsignal_dom"/>
</dbReference>
<dbReference type="OrthoDB" id="2450685at2"/>
<evidence type="ECO:0000256" key="1">
    <source>
        <dbReference type="ARBA" id="ARBA00004236"/>
    </source>
</evidence>
<dbReference type="Gene3D" id="1.10.287.950">
    <property type="entry name" value="Methyl-accepting chemotaxis protein"/>
    <property type="match status" value="1"/>
</dbReference>
<evidence type="ECO:0000256" key="2">
    <source>
        <dbReference type="ARBA" id="ARBA00022475"/>
    </source>
</evidence>
<dbReference type="SMART" id="SM00304">
    <property type="entry name" value="HAMP"/>
    <property type="match status" value="1"/>
</dbReference>
<keyword evidence="3 8" id="KW-0472">Membrane</keyword>
<feature type="transmembrane region" description="Helical" evidence="8">
    <location>
        <begin position="167"/>
        <end position="189"/>
    </location>
</feature>
<keyword evidence="8" id="KW-0812">Transmembrane</keyword>
<dbReference type="RefSeq" id="WP_071317146.1">
    <property type="nucleotide sequence ID" value="NZ_CP063356.2"/>
</dbReference>
<evidence type="ECO:0000313" key="13">
    <source>
        <dbReference type="Proteomes" id="UP000180175"/>
    </source>
</evidence>
<evidence type="ECO:0000313" key="12">
    <source>
        <dbReference type="EMBL" id="QOY37151.1"/>
    </source>
</evidence>
<evidence type="ECO:0000256" key="7">
    <source>
        <dbReference type="SAM" id="Coils"/>
    </source>
</evidence>
<feature type="domain" description="Methyl-accepting transducer" evidence="9">
    <location>
        <begin position="263"/>
        <end position="520"/>
    </location>
</feature>
<dbReference type="InterPro" id="IPR003660">
    <property type="entry name" value="HAMP_dom"/>
</dbReference>
<comment type="subcellular location">
    <subcellularLocation>
        <location evidence="1">Cell membrane</location>
    </subcellularLocation>
</comment>
<reference evidence="11 13" key="1">
    <citation type="submission" date="2016-10" db="EMBL/GenBank/DDBJ databases">
        <title>Draft genome sequences of four alkaliphilic bacteria belonging to the Anaerobacillus genus.</title>
        <authorList>
            <person name="Bassil N.M."/>
            <person name="Lloyd J.R."/>
        </authorList>
    </citation>
    <scope>NUCLEOTIDE SEQUENCE [LARGE SCALE GENOMIC DNA]</scope>
    <source>
        <strain evidence="11 13">NB2006</strain>
    </source>
</reference>
<dbReference type="PANTHER" id="PTHR32089">
    <property type="entry name" value="METHYL-ACCEPTING CHEMOTAXIS PROTEIN MCPB"/>
    <property type="match status" value="1"/>
</dbReference>
<organism evidence="11 13">
    <name type="scientific">Anaerobacillus isosaccharinicus</name>
    <dbReference type="NCBI Taxonomy" id="1532552"/>
    <lineage>
        <taxon>Bacteria</taxon>
        <taxon>Bacillati</taxon>
        <taxon>Bacillota</taxon>
        <taxon>Bacilli</taxon>
        <taxon>Bacillales</taxon>
        <taxon>Bacillaceae</taxon>
        <taxon>Anaerobacillus</taxon>
    </lineage>
</organism>
<dbReference type="PROSITE" id="PS50111">
    <property type="entry name" value="CHEMOTAXIS_TRANSDUC_2"/>
    <property type="match status" value="1"/>
</dbReference>
<dbReference type="EMBL" id="CP063356">
    <property type="protein sequence ID" value="QOY37151.1"/>
    <property type="molecule type" value="Genomic_DNA"/>
</dbReference>
<accession>A0A1S2LXQ8</accession>
<dbReference type="KEGG" id="aia:AWH56_005790"/>
<dbReference type="PANTHER" id="PTHR32089:SF112">
    <property type="entry name" value="LYSOZYME-LIKE PROTEIN-RELATED"/>
    <property type="match status" value="1"/>
</dbReference>
<dbReference type="SUPFAM" id="SSF58104">
    <property type="entry name" value="Methyl-accepting chemotaxis protein (MCP) signaling domain"/>
    <property type="match status" value="1"/>
</dbReference>
<dbReference type="SMART" id="SM00283">
    <property type="entry name" value="MA"/>
    <property type="match status" value="1"/>
</dbReference>
<dbReference type="GO" id="GO:0005886">
    <property type="term" value="C:plasma membrane"/>
    <property type="evidence" value="ECO:0007669"/>
    <property type="project" value="UniProtKB-SubCell"/>
</dbReference>